<sequence length="139" mass="16652">MELFLMTIGSLDNFGKSDGENMNPEDFDCSVFFEMYKALFEILDVEVGSFAELLDVYKNVEMDYTLKRHALKQKEILYWFNTDWKEELGKEKPTEKDKEKWIRQKIGYDSFVVEQLEVKLKHIRRMYETALKHSFEAIK</sequence>
<evidence type="ECO:0000313" key="2">
    <source>
        <dbReference type="Proteomes" id="UP000008680"/>
    </source>
</evidence>
<accession>D3DZU7</accession>
<dbReference type="HOGENOM" id="CLU_1840601_0_0_2"/>
<dbReference type="PATRIC" id="fig|634498.28.peg.274"/>
<organism evidence="1 2">
    <name type="scientific">Methanobrevibacter ruminantium (strain ATCC 35063 / DSM 1093 / JCM 13430 / OCM 146 / M1)</name>
    <name type="common">Methanobacterium ruminantium</name>
    <dbReference type="NCBI Taxonomy" id="634498"/>
    <lineage>
        <taxon>Archaea</taxon>
        <taxon>Methanobacteriati</taxon>
        <taxon>Methanobacteriota</taxon>
        <taxon>Methanomada group</taxon>
        <taxon>Methanobacteria</taxon>
        <taxon>Methanobacteriales</taxon>
        <taxon>Methanobacteriaceae</taxon>
        <taxon>Methanobrevibacter</taxon>
    </lineage>
</organism>
<dbReference type="Proteomes" id="UP000008680">
    <property type="component" value="Chromosome"/>
</dbReference>
<dbReference type="EMBL" id="CP001719">
    <property type="protein sequence ID" value="ADC46123.1"/>
    <property type="molecule type" value="Genomic_DNA"/>
</dbReference>
<name>D3DZU7_METRM</name>
<evidence type="ECO:0000313" key="1">
    <source>
        <dbReference type="EMBL" id="ADC46123.1"/>
    </source>
</evidence>
<dbReference type="AlphaFoldDB" id="D3DZU7"/>
<dbReference type="KEGG" id="mru:mru_0271"/>
<dbReference type="STRING" id="634498.mru_0271"/>
<protein>
    <submittedName>
        <fullName evidence="1">Uncharacterized protein</fullName>
    </submittedName>
</protein>
<gene>
    <name evidence="1" type="ordered locus">mru_0271</name>
</gene>
<proteinExistence type="predicted"/>
<reference evidence="1 2" key="1">
    <citation type="journal article" date="2010" name="PLoS ONE">
        <title>The genome sequence of the rumen methanogen Methanobrevibacter ruminantium reveals new possibilities for controlling ruminant methane emissions.</title>
        <authorList>
            <person name="Leahy S.C."/>
            <person name="Kelly W.J."/>
            <person name="Altermann E."/>
            <person name="Ronimus R.S."/>
            <person name="Yeoman C.J."/>
            <person name="Pacheco D.M."/>
            <person name="Li D."/>
            <person name="Kong Z."/>
            <person name="McTavish S."/>
            <person name="Sang C."/>
            <person name="Lambie S.C."/>
            <person name="Janssen P.H."/>
            <person name="Dey D."/>
            <person name="Attwood G.T."/>
        </authorList>
    </citation>
    <scope>NUCLEOTIDE SEQUENCE [LARGE SCALE GENOMIC DNA]</scope>
    <source>
        <strain evidence="2">ATCC 35063 / DSM 1093 / JCM 13430 / OCM 146 / M1</strain>
    </source>
</reference>
<keyword evidence="2" id="KW-1185">Reference proteome</keyword>